<name>A0A2S8AAP2_9FLAO</name>
<dbReference type="AlphaFoldDB" id="A0A2S8AAP2"/>
<evidence type="ECO:0000313" key="1">
    <source>
        <dbReference type="EMBL" id="PQL91668.1"/>
    </source>
</evidence>
<dbReference type="EMBL" id="PSZM01000040">
    <property type="protein sequence ID" value="PQL91668.1"/>
    <property type="molecule type" value="Genomic_DNA"/>
</dbReference>
<gene>
    <name evidence="1" type="ORF">C4S77_07655</name>
</gene>
<dbReference type="Proteomes" id="UP000238042">
    <property type="component" value="Unassembled WGS sequence"/>
</dbReference>
<keyword evidence="2" id="KW-1185">Reference proteome</keyword>
<dbReference type="RefSeq" id="WP_105247042.1">
    <property type="nucleotide sequence ID" value="NZ_PSZM01000040.1"/>
</dbReference>
<proteinExistence type="predicted"/>
<dbReference type="OrthoDB" id="5706484at2"/>
<sequence length="87" mass="10396">MTQEELKYLWESIIFDTENKILFSTENAETIGNYEINDGILLIKVLKEYLTNDKWINEIIENKIIEHGIDDDYNYEIKKIVLKENIL</sequence>
<accession>A0A2S8AAP2</accession>
<reference evidence="1 2" key="1">
    <citation type="submission" date="2018-02" db="EMBL/GenBank/DDBJ databases">
        <title>Genome sequences of Apibacter spp., gut symbionts of Asian honey bees.</title>
        <authorList>
            <person name="Kwong W.K."/>
            <person name="Steele M.I."/>
            <person name="Moran N.A."/>
        </authorList>
    </citation>
    <scope>NUCLEOTIDE SEQUENCE [LARGE SCALE GENOMIC DNA]</scope>
    <source>
        <strain evidence="2">wkB301</strain>
    </source>
</reference>
<comment type="caution">
    <text evidence="1">The sequence shown here is derived from an EMBL/GenBank/DDBJ whole genome shotgun (WGS) entry which is preliminary data.</text>
</comment>
<organism evidence="1 2">
    <name type="scientific">Apibacter adventoris</name>
    <dbReference type="NCBI Taxonomy" id="1679466"/>
    <lineage>
        <taxon>Bacteria</taxon>
        <taxon>Pseudomonadati</taxon>
        <taxon>Bacteroidota</taxon>
        <taxon>Flavobacteriia</taxon>
        <taxon>Flavobacteriales</taxon>
        <taxon>Weeksellaceae</taxon>
        <taxon>Apibacter</taxon>
    </lineage>
</organism>
<evidence type="ECO:0000313" key="2">
    <source>
        <dbReference type="Proteomes" id="UP000238042"/>
    </source>
</evidence>
<protein>
    <submittedName>
        <fullName evidence="1">Uncharacterized protein</fullName>
    </submittedName>
</protein>